<feature type="transmembrane region" description="Helical" evidence="2">
    <location>
        <begin position="45"/>
        <end position="67"/>
    </location>
</feature>
<accession>A0ABP7WSE8</accession>
<name>A0ABP7WSE8_9SPHI</name>
<feature type="compositionally biased region" description="Low complexity" evidence="1">
    <location>
        <begin position="89"/>
        <end position="103"/>
    </location>
</feature>
<dbReference type="Proteomes" id="UP001500841">
    <property type="component" value="Unassembled WGS sequence"/>
</dbReference>
<keyword evidence="4" id="KW-1185">Reference proteome</keyword>
<evidence type="ECO:0000313" key="4">
    <source>
        <dbReference type="Proteomes" id="UP001500841"/>
    </source>
</evidence>
<gene>
    <name evidence="3" type="ORF">GCM10022392_16370</name>
</gene>
<proteinExistence type="predicted"/>
<evidence type="ECO:0000313" key="3">
    <source>
        <dbReference type="EMBL" id="GAA4094371.1"/>
    </source>
</evidence>
<feature type="region of interest" description="Disordered" evidence="1">
    <location>
        <begin position="89"/>
        <end position="131"/>
    </location>
</feature>
<sequence>MKKEQSIDDIFKHSLQDPVNEPAFRESDWDNFENMLEQGKHRGKVFWLPVLGSVAAVLLAFFGWWLFAPQADTTVQNKQQVAVNKTTRAQAPAAATHQQQVVVNSQPAAHPTPSSNAKAANAPAIEKSTAQPTRVQRQYLAGLNKANGAASSNGKKQRLDAPAFNNNLAADSTRSYLAIAPLSTGAITINDISGANPEVLTKPSRTGINAVAIASPAQSAKTKTSIAFKPQYALSVLAASEVNGVGSFQSTSPGTNVGLLFTVGVKKFFVSTGATYSTKPYSLPFSAYHTAYKFRYDPQTVTADCRVLDIPINVGYQLLNKSGNKIGIGTGISSYIMMHESYKYDYGDTPYPGPSSYAVKGKGKYFFSIMNLQASYERKVNSKVGLSLTPYLKLPLSDIGYSQVKVQTFGVAVGLNWNINSLTKPK</sequence>
<reference evidence="4" key="1">
    <citation type="journal article" date="2019" name="Int. J. Syst. Evol. Microbiol.">
        <title>The Global Catalogue of Microorganisms (GCM) 10K type strain sequencing project: providing services to taxonomists for standard genome sequencing and annotation.</title>
        <authorList>
            <consortium name="The Broad Institute Genomics Platform"/>
            <consortium name="The Broad Institute Genome Sequencing Center for Infectious Disease"/>
            <person name="Wu L."/>
            <person name="Ma J."/>
        </authorList>
    </citation>
    <scope>NUCLEOTIDE SEQUENCE [LARGE SCALE GENOMIC DNA]</scope>
    <source>
        <strain evidence="4">JCM 17085</strain>
    </source>
</reference>
<organism evidence="3 4">
    <name type="scientific">Mucilaginibacter panaciglaebae</name>
    <dbReference type="NCBI Taxonomy" id="502331"/>
    <lineage>
        <taxon>Bacteria</taxon>
        <taxon>Pseudomonadati</taxon>
        <taxon>Bacteroidota</taxon>
        <taxon>Sphingobacteriia</taxon>
        <taxon>Sphingobacteriales</taxon>
        <taxon>Sphingobacteriaceae</taxon>
        <taxon>Mucilaginibacter</taxon>
    </lineage>
</organism>
<dbReference type="EMBL" id="BAABCV010000005">
    <property type="protein sequence ID" value="GAA4094371.1"/>
    <property type="molecule type" value="Genomic_DNA"/>
</dbReference>
<comment type="caution">
    <text evidence="3">The sequence shown here is derived from an EMBL/GenBank/DDBJ whole genome shotgun (WGS) entry which is preliminary data.</text>
</comment>
<dbReference type="RefSeq" id="WP_345102777.1">
    <property type="nucleotide sequence ID" value="NZ_BAABCV010000005.1"/>
</dbReference>
<protein>
    <recommendedName>
        <fullName evidence="5">Outer membrane protein with beta-barrel domain</fullName>
    </recommendedName>
</protein>
<keyword evidence="2" id="KW-1133">Transmembrane helix</keyword>
<feature type="compositionally biased region" description="Low complexity" evidence="1">
    <location>
        <begin position="113"/>
        <end position="124"/>
    </location>
</feature>
<keyword evidence="2" id="KW-0812">Transmembrane</keyword>
<evidence type="ECO:0008006" key="5">
    <source>
        <dbReference type="Google" id="ProtNLM"/>
    </source>
</evidence>
<keyword evidence="2" id="KW-0472">Membrane</keyword>
<evidence type="ECO:0000256" key="2">
    <source>
        <dbReference type="SAM" id="Phobius"/>
    </source>
</evidence>
<evidence type="ECO:0000256" key="1">
    <source>
        <dbReference type="SAM" id="MobiDB-lite"/>
    </source>
</evidence>